<dbReference type="InterPro" id="IPR023214">
    <property type="entry name" value="HAD_sf"/>
</dbReference>
<sequence>VILMELAFALDMDGVLRRDHHAIPGAKDALGLLEKNNIPYILLSNGGVLPELLIQEVEDIVGHKLPPSQVINTATLAVNHLSSRSKETVVLIVGAPRLSLPIIEKSGHRNCVFTMQVAMRFNTGIVQGYCDIKGQYSQWLKESQVTDESFPISTFADNFPTHIDEILFCNDSNTWYLDMQILLEALLRNGSFSSSVPNGPVLPPIYVGNPDITYGGSYVIPRLTLGGLLTSTCEVYKQIRKTNDLVIHYMGKPHDPIFSEAHKRLNAKTIYMVGDSLTSDITGANRRKKDGWVSVLVLTGQTREEDLKGIEKDAERVPMMVFSDVKEAITQILDQHTQQAH</sequence>
<dbReference type="Proteomes" id="UP000018040">
    <property type="component" value="Unassembled WGS sequence"/>
</dbReference>
<dbReference type="InterPro" id="IPR036412">
    <property type="entry name" value="HAD-like_sf"/>
</dbReference>
<evidence type="ECO:0000313" key="2">
    <source>
        <dbReference type="Proteomes" id="UP000018040"/>
    </source>
</evidence>
<comment type="caution">
    <text evidence="1">The sequence shown here is derived from an EMBL/GenBank/DDBJ whole genome shotgun (WGS) entry which is preliminary data.</text>
</comment>
<keyword evidence="1" id="KW-0808">Transferase</keyword>
<evidence type="ECO:0000313" key="1">
    <source>
        <dbReference type="EMBL" id="ESU41628.1"/>
    </source>
</evidence>
<dbReference type="Pfam" id="PF13344">
    <property type="entry name" value="Hydrolase_6"/>
    <property type="match status" value="1"/>
</dbReference>
<dbReference type="OrthoDB" id="10251048at2759"/>
<proteinExistence type="predicted"/>
<gene>
    <name evidence="1" type="ORF">GSB_152182</name>
</gene>
<dbReference type="VEuPathDB" id="GiardiaDB:QR46_3820"/>
<dbReference type="InterPro" id="IPR006357">
    <property type="entry name" value="HAD-SF_hydro_IIA"/>
</dbReference>
<dbReference type="VEuPathDB" id="GiardiaDB:GL50581_88"/>
<dbReference type="EMBL" id="AHHH01000118">
    <property type="protein sequence ID" value="ESU41628.1"/>
    <property type="molecule type" value="Genomic_DNA"/>
</dbReference>
<dbReference type="PANTHER" id="PTHR19288:SF93">
    <property type="entry name" value="FI11325P-RELATED"/>
    <property type="match status" value="1"/>
</dbReference>
<feature type="non-terminal residue" evidence="1">
    <location>
        <position position="1"/>
    </location>
</feature>
<dbReference type="VEuPathDB" id="GiardiaDB:GL50803_0013890"/>
<dbReference type="AlphaFoldDB" id="V6TRK7"/>
<dbReference type="VEuPathDB" id="GiardiaDB:DHA2_151947"/>
<protein>
    <submittedName>
        <fullName evidence="1">CDP-diacylglycerol--glycerol-3-phosphate 3-phosphatidyltransferase</fullName>
    </submittedName>
</protein>
<accession>V6TRK7</accession>
<dbReference type="SUPFAM" id="SSF56784">
    <property type="entry name" value="HAD-like"/>
    <property type="match status" value="1"/>
</dbReference>
<name>V6TRK7_GIAIN</name>
<reference evidence="2" key="1">
    <citation type="submission" date="2012-02" db="EMBL/GenBank/DDBJ databases">
        <title>Genome sequencing of Giardia lamblia Genotypes A2 and B isolates (DH and GS) and comparative analysis with the genomes of Genotypes A1 and E (WB and Pig).</title>
        <authorList>
            <person name="Adam R."/>
            <person name="Dahlstrom E."/>
            <person name="Martens C."/>
            <person name="Bruno D."/>
            <person name="Barbian K."/>
            <person name="Porcella S.F."/>
            <person name="Nash T."/>
        </authorList>
    </citation>
    <scope>NUCLEOTIDE SEQUENCE</scope>
    <source>
        <strain evidence="2">GS</strain>
    </source>
</reference>
<dbReference type="Pfam" id="PF13242">
    <property type="entry name" value="Hydrolase_like"/>
    <property type="match status" value="1"/>
</dbReference>
<organism evidence="1 2">
    <name type="scientific">Giardia intestinalis</name>
    <name type="common">Giardia lamblia</name>
    <dbReference type="NCBI Taxonomy" id="5741"/>
    <lineage>
        <taxon>Eukaryota</taxon>
        <taxon>Metamonada</taxon>
        <taxon>Diplomonadida</taxon>
        <taxon>Hexamitidae</taxon>
        <taxon>Giardiinae</taxon>
        <taxon>Giardia</taxon>
    </lineage>
</organism>
<reference evidence="1 2" key="2">
    <citation type="journal article" date="2013" name="Genome Biol. Evol.">
        <title>Genome sequencing of Giardia lamblia genotypes A2 and B isolates (DH and GS) and comparative analysis with the genomes of genotypes A1 and E (WB and Pig).</title>
        <authorList>
            <person name="Adam R.D."/>
            <person name="Dahlstrom E.W."/>
            <person name="Martens C.A."/>
            <person name="Bruno D.P."/>
            <person name="Barbian K.D."/>
            <person name="Ricklefs S.M."/>
            <person name="Hernandez M.M."/>
            <person name="Narla N.P."/>
            <person name="Patel R.B."/>
            <person name="Porcella S.F."/>
            <person name="Nash T.E."/>
        </authorList>
    </citation>
    <scope>NUCLEOTIDE SEQUENCE [LARGE SCALE GENOMIC DNA]</scope>
    <source>
        <strain evidence="1 2">GS</strain>
    </source>
</reference>
<dbReference type="Gene3D" id="3.40.50.1000">
    <property type="entry name" value="HAD superfamily/HAD-like"/>
    <property type="match status" value="2"/>
</dbReference>
<dbReference type="GO" id="GO:0016740">
    <property type="term" value="F:transferase activity"/>
    <property type="evidence" value="ECO:0007669"/>
    <property type="project" value="UniProtKB-KW"/>
</dbReference>
<dbReference type="PANTHER" id="PTHR19288">
    <property type="entry name" value="4-NITROPHENYLPHOSPHATASE-RELATED"/>
    <property type="match status" value="1"/>
</dbReference>
<dbReference type="NCBIfam" id="TIGR01460">
    <property type="entry name" value="HAD-SF-IIA"/>
    <property type="match status" value="1"/>
</dbReference>
<dbReference type="GO" id="GO:0005737">
    <property type="term" value="C:cytoplasm"/>
    <property type="evidence" value="ECO:0007669"/>
    <property type="project" value="TreeGrafter"/>
</dbReference>
<dbReference type="GO" id="GO:0016791">
    <property type="term" value="F:phosphatase activity"/>
    <property type="evidence" value="ECO:0007669"/>
    <property type="project" value="TreeGrafter"/>
</dbReference>